<dbReference type="InterPro" id="IPR049011">
    <property type="entry name" value="Anamorsin_N_metazoan"/>
</dbReference>
<accession>A0AAV2ZX35</accession>
<organism evidence="13 14">
    <name type="scientific">Pyxicephalus adspersus</name>
    <name type="common">African bullfrog</name>
    <dbReference type="NCBI Taxonomy" id="30357"/>
    <lineage>
        <taxon>Eukaryota</taxon>
        <taxon>Metazoa</taxon>
        <taxon>Chordata</taxon>
        <taxon>Craniata</taxon>
        <taxon>Vertebrata</taxon>
        <taxon>Euteleostomi</taxon>
        <taxon>Amphibia</taxon>
        <taxon>Batrachia</taxon>
        <taxon>Anura</taxon>
        <taxon>Neobatrachia</taxon>
        <taxon>Ranoidea</taxon>
        <taxon>Pyxicephalidae</taxon>
        <taxon>Pyxicephalinae</taxon>
        <taxon>Pyxicephalus</taxon>
    </lineage>
</organism>
<feature type="binding site" evidence="10">
    <location>
        <position position="284"/>
    </location>
    <ligand>
        <name>[4Fe-4S] cluster</name>
        <dbReference type="ChEBI" id="CHEBI:49883"/>
    </ligand>
</feature>
<comment type="subcellular location">
    <subcellularLocation>
        <location evidence="10">Cytoplasm</location>
    </subcellularLocation>
    <subcellularLocation>
        <location evidence="10">Nucleus</location>
    </subcellularLocation>
    <subcellularLocation>
        <location evidence="10">Mitochondrion intermembrane space</location>
    </subcellularLocation>
</comment>
<feature type="binding site" evidence="10">
    <location>
        <position position="287"/>
    </location>
    <ligand>
        <name>[4Fe-4S] cluster</name>
        <dbReference type="ChEBI" id="CHEBI:49883"/>
    </ligand>
</feature>
<dbReference type="PANTHER" id="PTHR13273">
    <property type="entry name" value="ANAMORSIN"/>
    <property type="match status" value="1"/>
</dbReference>
<keyword evidence="9 10" id="KW-0496">Mitochondrion</keyword>
<evidence type="ECO:0000256" key="1">
    <source>
        <dbReference type="ARBA" id="ARBA00001966"/>
    </source>
</evidence>
<keyword evidence="3 10" id="KW-0004">4Fe-4S</keyword>
<name>A0AAV2ZX35_PYXAD</name>
<sequence length="311" mass="32993">MDGVGEVVSPGHQVAVLWDGSSSPEALQEFVSHVQTAVTPNGKVSVENVERLLMSAHRDSSFDVALLGLVPGSRTVHSAEVLADAARILKPGGSLVIQEVVDLRADGSGRLRSPDLLFSALTLSGMIGVTQMLQKSLSDQQAQSVKETLSYPGTDLAIVRVLATKPNYEVGSSRQLSLSNRAVTGKPAVDPATAKLWTLSANDMNDDDDLLDSDELLDEDDLKKPLPSTLRASGCGDNAEKKRKACKNCTCGLAEELEEEKRSSAPKPAPSACGNCYLGDAFRCASCPYLGMPAFKPGDKVLLNPSQLQDS</sequence>
<evidence type="ECO:0000256" key="9">
    <source>
        <dbReference type="ARBA" id="ARBA00023128"/>
    </source>
</evidence>
<keyword evidence="6 10" id="KW-0479">Metal-binding</keyword>
<dbReference type="HAMAP" id="MF_03115">
    <property type="entry name" value="Anamorsin"/>
    <property type="match status" value="1"/>
</dbReference>
<dbReference type="GO" id="GO:0016226">
    <property type="term" value="P:iron-sulfur cluster assembly"/>
    <property type="evidence" value="ECO:0007669"/>
    <property type="project" value="UniProtKB-UniRule"/>
</dbReference>
<dbReference type="PANTHER" id="PTHR13273:SF14">
    <property type="entry name" value="ANAMORSIN"/>
    <property type="match status" value="1"/>
</dbReference>
<comment type="function">
    <text evidence="10">Component of the cytosolic iron-sulfur (Fe-S) protein assembly (CIA) machinery required for the maturation of extramitochondrial Fe-S proteins. Part of an electron transfer chain functioning in an early step of cytosolic Fe-S biogenesis, facilitating the de novo assembly of a [4Fe-4S] cluster on the scaffold complex NUBP1-NUBP2. Electrons are transferred to CIAPIN1 from NADPH via the FAD- and FMN-containing protein NDOR1. NDOR1-CIAPIN1 are also required for the assembly of the diferric tyrosyl radical cofactor of ribonucleotide reductase (RNR), probably by providing electrons for reduction during radical cofactor maturation in the catalytic small subunit. Has anti-apoptotic effects in the cell. Involved in negative control of cell death upon cytokine withdrawal. Promotes development of hematopoietic cells.</text>
</comment>
<dbReference type="EMBL" id="DYDO01000010">
    <property type="protein sequence ID" value="DBA16667.1"/>
    <property type="molecule type" value="Genomic_DNA"/>
</dbReference>
<protein>
    <recommendedName>
        <fullName evidence="10">Anamorsin</fullName>
    </recommendedName>
    <alternativeName>
        <fullName evidence="10">Cytokine-induced apoptosis inhibitor 1</fullName>
    </alternativeName>
    <alternativeName>
        <fullName evidence="10">Fe-S cluster assembly protein DRE2 homolog</fullName>
    </alternativeName>
</protein>
<evidence type="ECO:0000259" key="11">
    <source>
        <dbReference type="Pfam" id="PF05093"/>
    </source>
</evidence>
<evidence type="ECO:0000259" key="12">
    <source>
        <dbReference type="Pfam" id="PF20922"/>
    </source>
</evidence>
<dbReference type="CDD" id="cd02440">
    <property type="entry name" value="AdoMet_MTases"/>
    <property type="match status" value="1"/>
</dbReference>
<keyword evidence="14" id="KW-1185">Reference proteome</keyword>
<evidence type="ECO:0000256" key="7">
    <source>
        <dbReference type="ARBA" id="ARBA00023004"/>
    </source>
</evidence>
<comment type="caution">
    <text evidence="13">The sequence shown here is derived from an EMBL/GenBank/DDBJ whole genome shotgun (WGS) entry which is preliminary data.</text>
</comment>
<dbReference type="GO" id="GO:0005634">
    <property type="term" value="C:nucleus"/>
    <property type="evidence" value="ECO:0007669"/>
    <property type="project" value="UniProtKB-SubCell"/>
</dbReference>
<feature type="binding site" evidence="10">
    <location>
        <position position="251"/>
    </location>
    <ligand>
        <name>[2Fe-2S] cluster</name>
        <dbReference type="ChEBI" id="CHEBI:190135"/>
    </ligand>
</feature>
<evidence type="ECO:0000256" key="3">
    <source>
        <dbReference type="ARBA" id="ARBA00022485"/>
    </source>
</evidence>
<dbReference type="Pfam" id="PF20922">
    <property type="entry name" value="Anamorsin_N"/>
    <property type="match status" value="1"/>
</dbReference>
<keyword evidence="5 10" id="KW-0001">2Fe-2S</keyword>
<dbReference type="GO" id="GO:0006915">
    <property type="term" value="P:apoptotic process"/>
    <property type="evidence" value="ECO:0007669"/>
    <property type="project" value="UniProtKB-KW"/>
</dbReference>
<dbReference type="InterPro" id="IPR046408">
    <property type="entry name" value="CIAPIN1"/>
</dbReference>
<evidence type="ECO:0000256" key="8">
    <source>
        <dbReference type="ARBA" id="ARBA00023014"/>
    </source>
</evidence>
<comment type="domain">
    <text evidence="10">The twin Cx2C motifs are involved in the recognition by the mitochondrial CHCHD4/MIA40-GFER/ERV1 disulfide relay system. The formation of 2 disulfide bonds in the Cx2C motifs through dithiol/disulfide exchange reactions effectively traps the protein in the mitochondrial intermembrane space.</text>
</comment>
<keyword evidence="10" id="KW-0539">Nucleus</keyword>
<dbReference type="GeneID" id="140338490"/>
<comment type="domain">
    <text evidence="10">The C-terminal domain binds 2 Fe-S clusters but is otherwise mostly in an intrinsically disordered conformation.</text>
</comment>
<keyword evidence="4 10" id="KW-0963">Cytoplasm</keyword>
<gene>
    <name evidence="10" type="primary">CIAPIN1</name>
    <name evidence="13" type="ORF">GDO54_002218</name>
</gene>
<comment type="caution">
    <text evidence="10">Lacks conserved residue(s) required for the propagation of feature annotation.</text>
</comment>
<feature type="binding site" evidence="10">
    <location>
        <position position="235"/>
    </location>
    <ligand>
        <name>[2Fe-2S] cluster</name>
        <dbReference type="ChEBI" id="CHEBI:190135"/>
    </ligand>
</feature>
<evidence type="ECO:0000256" key="5">
    <source>
        <dbReference type="ARBA" id="ARBA00022714"/>
    </source>
</evidence>
<dbReference type="FunFam" id="3.40.50.150:FF:000085">
    <property type="entry name" value="Anamorsin homolog"/>
    <property type="match status" value="1"/>
</dbReference>
<dbReference type="GO" id="GO:0051537">
    <property type="term" value="F:2 iron, 2 sulfur cluster binding"/>
    <property type="evidence" value="ECO:0007669"/>
    <property type="project" value="UniProtKB-UniRule"/>
</dbReference>
<reference evidence="13" key="1">
    <citation type="thesis" date="2020" institute="ProQuest LLC" country="789 East Eisenhower Parkway, Ann Arbor, MI, USA">
        <title>Comparative Genomics and Chromosome Evolution.</title>
        <authorList>
            <person name="Mudd A.B."/>
        </authorList>
    </citation>
    <scope>NUCLEOTIDE SEQUENCE</scope>
    <source>
        <strain evidence="13">1538</strain>
        <tissue evidence="13">Blood</tissue>
    </source>
</reference>
<feature type="domain" description="Anamorsin N-terminal" evidence="12">
    <location>
        <begin position="11"/>
        <end position="173"/>
    </location>
</feature>
<dbReference type="SUPFAM" id="SSF53335">
    <property type="entry name" value="S-adenosyl-L-methionine-dependent methyltransferases"/>
    <property type="match status" value="1"/>
</dbReference>
<proteinExistence type="inferred from homology"/>
<feature type="binding site" evidence="10">
    <location>
        <position position="273"/>
    </location>
    <ligand>
        <name>[4Fe-4S] cluster</name>
        <dbReference type="ChEBI" id="CHEBI:49883"/>
    </ligand>
</feature>
<dbReference type="InterPro" id="IPR007785">
    <property type="entry name" value="Anamorsin"/>
</dbReference>
<comment type="subunit">
    <text evidence="10">Monomer. Interacts with NDOR1. Interacts with CHCHD4.</text>
</comment>
<feature type="domain" description="Anamorsin C-terminal" evidence="11">
    <location>
        <begin position="232"/>
        <end position="263"/>
    </location>
</feature>
<dbReference type="InterPro" id="IPR029063">
    <property type="entry name" value="SAM-dependent_MTases_sf"/>
</dbReference>
<feature type="binding site" evidence="10">
    <location>
        <position position="246"/>
    </location>
    <ligand>
        <name>[2Fe-2S] cluster</name>
        <dbReference type="ChEBI" id="CHEBI:190135"/>
    </ligand>
</feature>
<comment type="similarity">
    <text evidence="2 10">Belongs to the anamorsin family.</text>
</comment>
<dbReference type="Pfam" id="PF05093">
    <property type="entry name" value="CIAPIN1"/>
    <property type="match status" value="2"/>
</dbReference>
<keyword evidence="8 10" id="KW-0411">Iron-sulfur</keyword>
<comment type="domain">
    <text evidence="10">The N-terminal domain has structural similarity with S-adenosyl-L-methionine-dependent methyltransferases, but does not bind S-adenosyl-L-methionine. It is required for correct assembly of the 2 Fe-S clusters.</text>
</comment>
<dbReference type="GO" id="GO:0009055">
    <property type="term" value="F:electron transfer activity"/>
    <property type="evidence" value="ECO:0007669"/>
    <property type="project" value="UniProtKB-UniRule"/>
</dbReference>
<feature type="short sequence motif" description="Cx2C motif 2" evidence="10">
    <location>
        <begin position="284"/>
        <end position="287"/>
    </location>
</feature>
<dbReference type="Proteomes" id="UP001181693">
    <property type="component" value="Unassembled WGS sequence"/>
</dbReference>
<evidence type="ECO:0000256" key="6">
    <source>
        <dbReference type="ARBA" id="ARBA00022723"/>
    </source>
</evidence>
<feature type="short sequence motif" description="Cx2C motif 1" evidence="10">
    <location>
        <begin position="273"/>
        <end position="276"/>
    </location>
</feature>
<feature type="binding site" evidence="10">
    <location>
        <position position="276"/>
    </location>
    <ligand>
        <name>[4Fe-4S] cluster</name>
        <dbReference type="ChEBI" id="CHEBI:49883"/>
    </ligand>
</feature>
<evidence type="ECO:0000256" key="2">
    <source>
        <dbReference type="ARBA" id="ARBA00008169"/>
    </source>
</evidence>
<feature type="domain" description="Anamorsin C-terminal" evidence="11">
    <location>
        <begin position="270"/>
        <end position="302"/>
    </location>
</feature>
<dbReference type="AlphaFoldDB" id="A0AAV2ZX35"/>
<dbReference type="Gene3D" id="3.40.50.150">
    <property type="entry name" value="Vaccinia Virus protein VP39"/>
    <property type="match status" value="1"/>
</dbReference>
<evidence type="ECO:0000256" key="4">
    <source>
        <dbReference type="ARBA" id="ARBA00022490"/>
    </source>
</evidence>
<keyword evidence="10" id="KW-0053">Apoptosis</keyword>
<evidence type="ECO:0000313" key="14">
    <source>
        <dbReference type="Proteomes" id="UP001181693"/>
    </source>
</evidence>
<comment type="cofactor">
    <cofactor evidence="1 10">
        <name>[4Fe-4S] cluster</name>
        <dbReference type="ChEBI" id="CHEBI:49883"/>
    </cofactor>
</comment>
<dbReference type="GO" id="GO:0043066">
    <property type="term" value="P:negative regulation of apoptotic process"/>
    <property type="evidence" value="ECO:0007669"/>
    <property type="project" value="UniProtKB-UniRule"/>
</dbReference>
<keyword evidence="7 10" id="KW-0408">Iron</keyword>
<dbReference type="GO" id="GO:0046872">
    <property type="term" value="F:metal ion binding"/>
    <property type="evidence" value="ECO:0007669"/>
    <property type="project" value="UniProtKB-KW"/>
</dbReference>
<dbReference type="GO" id="GO:0051539">
    <property type="term" value="F:4 iron, 4 sulfur cluster binding"/>
    <property type="evidence" value="ECO:0007669"/>
    <property type="project" value="UniProtKB-KW"/>
</dbReference>
<feature type="region of interest" description="Fe-S binding site B" evidence="10">
    <location>
        <begin position="273"/>
        <end position="287"/>
    </location>
</feature>
<feature type="region of interest" description="Fe-S binding site A" evidence="10">
    <location>
        <begin position="235"/>
        <end position="251"/>
    </location>
</feature>
<comment type="cofactor">
    <cofactor evidence="10">
        <name>[2Fe-2S] cluster</name>
        <dbReference type="ChEBI" id="CHEBI:190135"/>
    </cofactor>
</comment>
<evidence type="ECO:0000256" key="10">
    <source>
        <dbReference type="HAMAP-Rule" id="MF_03115"/>
    </source>
</evidence>
<evidence type="ECO:0000313" key="13">
    <source>
        <dbReference type="EMBL" id="DBA16667.1"/>
    </source>
</evidence>
<dbReference type="GO" id="GO:0030097">
    <property type="term" value="P:hemopoiesis"/>
    <property type="evidence" value="ECO:0007669"/>
    <property type="project" value="UniProtKB-UniRule"/>
</dbReference>
<dbReference type="RefSeq" id="XP_072278828.1">
    <property type="nucleotide sequence ID" value="XM_072422727.1"/>
</dbReference>
<feature type="binding site" evidence="10">
    <location>
        <position position="249"/>
    </location>
    <ligand>
        <name>[2Fe-2S] cluster</name>
        <dbReference type="ChEBI" id="CHEBI:190135"/>
    </ligand>
</feature>
<dbReference type="GO" id="GO:0005758">
    <property type="term" value="C:mitochondrial intermembrane space"/>
    <property type="evidence" value="ECO:0007669"/>
    <property type="project" value="UniProtKB-SubCell"/>
</dbReference>